<keyword evidence="3" id="KW-1185">Reference proteome</keyword>
<dbReference type="Gene3D" id="3.40.525.10">
    <property type="entry name" value="CRAL-TRIO lipid binding domain"/>
    <property type="match status" value="1"/>
</dbReference>
<reference evidence="2" key="1">
    <citation type="submission" date="2022-12" db="EMBL/GenBank/DDBJ databases">
        <title>Genome assemblies of Blomia tropicalis.</title>
        <authorList>
            <person name="Cui Y."/>
        </authorList>
    </citation>
    <scope>NUCLEOTIDE SEQUENCE</scope>
    <source>
        <tissue evidence="2">Adult mites</tissue>
    </source>
</reference>
<dbReference type="Pfam" id="PF00650">
    <property type="entry name" value="CRAL_TRIO"/>
    <property type="match status" value="1"/>
</dbReference>
<dbReference type="CDD" id="cd00170">
    <property type="entry name" value="SEC14"/>
    <property type="match status" value="1"/>
</dbReference>
<dbReference type="InterPro" id="IPR036865">
    <property type="entry name" value="CRAL-TRIO_dom_sf"/>
</dbReference>
<gene>
    <name evidence="2" type="ORF">RDWZM_003378</name>
</gene>
<dbReference type="PANTHER" id="PTHR46384">
    <property type="entry name" value="MOTILE SPERM DOMAIN-CONTAINING PROTEIN 2"/>
    <property type="match status" value="1"/>
</dbReference>
<dbReference type="SMART" id="SM00516">
    <property type="entry name" value="SEC14"/>
    <property type="match status" value="1"/>
</dbReference>
<dbReference type="SUPFAM" id="SSF52087">
    <property type="entry name" value="CRAL/TRIO domain"/>
    <property type="match status" value="1"/>
</dbReference>
<sequence length="267" mass="31337">MANESIARLRQMFEDEIANNADLYHSIDIERVRTEDWQVKRFLLDQPDMDEKKAFDNLCKALQWKKSFGVHDRTDQSFPKEFWELNSVEIYGRDNENRIIQWELYRNQRTFPELNDITRQFISHCLERVDRTAGEDGFIIITDSNGAGLANVDMDVARYKISIIDYYPGGLRGQYVIDLPWLLNAAFKIILSFMSERLKKIVSTMKSNELSKCVDSKFIPVCLGGTREKNAFPNDLIPLDQHSSLNLSEQFLDRFYKLHKLPRPRKM</sequence>
<evidence type="ECO:0000313" key="3">
    <source>
        <dbReference type="Proteomes" id="UP001142055"/>
    </source>
</evidence>
<dbReference type="InterPro" id="IPR001251">
    <property type="entry name" value="CRAL-TRIO_dom"/>
</dbReference>
<protein>
    <recommendedName>
        <fullName evidence="1">CRAL-TRIO domain-containing protein</fullName>
    </recommendedName>
</protein>
<dbReference type="InterPro" id="IPR053012">
    <property type="entry name" value="ER-organelle_contact"/>
</dbReference>
<organism evidence="2 3">
    <name type="scientific">Blomia tropicalis</name>
    <name type="common">Mite</name>
    <dbReference type="NCBI Taxonomy" id="40697"/>
    <lineage>
        <taxon>Eukaryota</taxon>
        <taxon>Metazoa</taxon>
        <taxon>Ecdysozoa</taxon>
        <taxon>Arthropoda</taxon>
        <taxon>Chelicerata</taxon>
        <taxon>Arachnida</taxon>
        <taxon>Acari</taxon>
        <taxon>Acariformes</taxon>
        <taxon>Sarcoptiformes</taxon>
        <taxon>Astigmata</taxon>
        <taxon>Glycyphagoidea</taxon>
        <taxon>Echimyopodidae</taxon>
        <taxon>Blomia</taxon>
    </lineage>
</organism>
<accession>A0A9Q0MGS8</accession>
<proteinExistence type="predicted"/>
<dbReference type="OMA" id="RNQRKFK"/>
<evidence type="ECO:0000313" key="2">
    <source>
        <dbReference type="EMBL" id="KAJ6224833.1"/>
    </source>
</evidence>
<feature type="domain" description="CRAL-TRIO" evidence="1">
    <location>
        <begin position="78"/>
        <end position="231"/>
    </location>
</feature>
<dbReference type="PANTHER" id="PTHR46384:SF1">
    <property type="entry name" value="MOTILE SPERM DOMAIN-CONTAINING PROTEIN 2"/>
    <property type="match status" value="1"/>
</dbReference>
<dbReference type="Proteomes" id="UP001142055">
    <property type="component" value="Chromosome 1"/>
</dbReference>
<dbReference type="GO" id="GO:0012505">
    <property type="term" value="C:endomembrane system"/>
    <property type="evidence" value="ECO:0007669"/>
    <property type="project" value="TreeGrafter"/>
</dbReference>
<dbReference type="GO" id="GO:0140284">
    <property type="term" value="C:endoplasmic reticulum-endosome membrane contact site"/>
    <property type="evidence" value="ECO:0007669"/>
    <property type="project" value="TreeGrafter"/>
</dbReference>
<name>A0A9Q0MGS8_BLOTA</name>
<evidence type="ECO:0000259" key="1">
    <source>
        <dbReference type="PROSITE" id="PS50191"/>
    </source>
</evidence>
<dbReference type="PROSITE" id="PS50191">
    <property type="entry name" value="CRAL_TRIO"/>
    <property type="match status" value="1"/>
</dbReference>
<dbReference type="AlphaFoldDB" id="A0A9Q0MGS8"/>
<dbReference type="EMBL" id="JAPWDV010000001">
    <property type="protein sequence ID" value="KAJ6224833.1"/>
    <property type="molecule type" value="Genomic_DNA"/>
</dbReference>
<dbReference type="OrthoDB" id="6504392at2759"/>
<comment type="caution">
    <text evidence="2">The sequence shown here is derived from an EMBL/GenBank/DDBJ whole genome shotgun (WGS) entry which is preliminary data.</text>
</comment>